<protein>
    <submittedName>
        <fullName evidence="1">DUF2917 domain-containing protein</fullName>
    </submittedName>
</protein>
<evidence type="ECO:0000313" key="1">
    <source>
        <dbReference type="EMBL" id="MFC7420809.1"/>
    </source>
</evidence>
<dbReference type="RefSeq" id="WP_380188404.1">
    <property type="nucleotide sequence ID" value="NZ_JBHTBQ010000027.1"/>
</dbReference>
<reference evidence="2" key="1">
    <citation type="journal article" date="2019" name="Int. J. Syst. Evol. Microbiol.">
        <title>The Global Catalogue of Microorganisms (GCM) 10K type strain sequencing project: providing services to taxonomists for standard genome sequencing and annotation.</title>
        <authorList>
            <consortium name="The Broad Institute Genomics Platform"/>
            <consortium name="The Broad Institute Genome Sequencing Center for Infectious Disease"/>
            <person name="Wu L."/>
            <person name="Ma J."/>
        </authorList>
    </citation>
    <scope>NUCLEOTIDE SEQUENCE [LARGE SCALE GENOMIC DNA]</scope>
    <source>
        <strain evidence="2">CCUG 62945</strain>
    </source>
</reference>
<proteinExistence type="predicted"/>
<sequence length="91" mass="10240">MQITHLKAAEVFSIRAIKTWIHCAAGQIWLSHDGRDVILECGQKWQIEGTDPVVIQALQNSRFIFAKNAHLSQSEQSAVFSMNQPRHLIGS</sequence>
<comment type="caution">
    <text evidence="1">The sequence shown here is derived from an EMBL/GenBank/DDBJ whole genome shotgun (WGS) entry which is preliminary data.</text>
</comment>
<dbReference type="Pfam" id="PF11142">
    <property type="entry name" value="DUF2917"/>
    <property type="match status" value="1"/>
</dbReference>
<dbReference type="Proteomes" id="UP001596473">
    <property type="component" value="Unassembled WGS sequence"/>
</dbReference>
<organism evidence="1 2">
    <name type="scientific">Iodobacter arcticus</name>
    <dbReference type="NCBI Taxonomy" id="590593"/>
    <lineage>
        <taxon>Bacteria</taxon>
        <taxon>Pseudomonadati</taxon>
        <taxon>Pseudomonadota</taxon>
        <taxon>Betaproteobacteria</taxon>
        <taxon>Neisseriales</taxon>
        <taxon>Chitinibacteraceae</taxon>
        <taxon>Iodobacter</taxon>
    </lineage>
</organism>
<evidence type="ECO:0000313" key="2">
    <source>
        <dbReference type="Proteomes" id="UP001596473"/>
    </source>
</evidence>
<dbReference type="EMBL" id="JBHTBQ010000027">
    <property type="protein sequence ID" value="MFC7420809.1"/>
    <property type="molecule type" value="Genomic_DNA"/>
</dbReference>
<accession>A0ABW2R0V2</accession>
<name>A0ABW2R0V2_9NEIS</name>
<keyword evidence="2" id="KW-1185">Reference proteome</keyword>
<dbReference type="InterPro" id="IPR021317">
    <property type="entry name" value="DUF2917"/>
</dbReference>
<gene>
    <name evidence="1" type="ORF">ACFQNF_13145</name>
</gene>